<feature type="domain" description="HTH cro/C1-type" evidence="2">
    <location>
        <begin position="8"/>
        <end position="62"/>
    </location>
</feature>
<accession>A0A255ZN28</accession>
<evidence type="ECO:0000313" key="4">
    <source>
        <dbReference type="Proteomes" id="UP000216605"/>
    </source>
</evidence>
<dbReference type="EMBL" id="NOXV01000189">
    <property type="protein sequence ID" value="OYQ42908.1"/>
    <property type="molecule type" value="Genomic_DNA"/>
</dbReference>
<evidence type="ECO:0000313" key="3">
    <source>
        <dbReference type="EMBL" id="OYQ42908.1"/>
    </source>
</evidence>
<keyword evidence="4" id="KW-1185">Reference proteome</keyword>
<evidence type="ECO:0000259" key="2">
    <source>
        <dbReference type="PROSITE" id="PS50943"/>
    </source>
</evidence>
<dbReference type="Pfam" id="PF01381">
    <property type="entry name" value="HTH_3"/>
    <property type="match status" value="1"/>
</dbReference>
<dbReference type="GO" id="GO:0003677">
    <property type="term" value="F:DNA binding"/>
    <property type="evidence" value="ECO:0007669"/>
    <property type="project" value="UniProtKB-KW"/>
</dbReference>
<dbReference type="InterPro" id="IPR050807">
    <property type="entry name" value="TransReg_Diox_bact_type"/>
</dbReference>
<dbReference type="PANTHER" id="PTHR46797">
    <property type="entry name" value="HTH-TYPE TRANSCRIPTIONAL REGULATOR"/>
    <property type="match status" value="1"/>
</dbReference>
<dbReference type="CDD" id="cd00093">
    <property type="entry name" value="HTH_XRE"/>
    <property type="match status" value="1"/>
</dbReference>
<name>A0A255ZN28_9FLAO</name>
<keyword evidence="1" id="KW-0238">DNA-binding</keyword>
<dbReference type="InterPro" id="IPR001387">
    <property type="entry name" value="Cro/C1-type_HTH"/>
</dbReference>
<sequence>MIGVNDKVRKFRRERNISQENLADELGISQSHYSKMERGKVAIKINVLSQIAKILKVDIKELV</sequence>
<gene>
    <name evidence="3" type="ORF">CHU92_03765</name>
</gene>
<organism evidence="3 4">
    <name type="scientific">Flavobacterium cyanobacteriorum</name>
    <dbReference type="NCBI Taxonomy" id="2022802"/>
    <lineage>
        <taxon>Bacteria</taxon>
        <taxon>Pseudomonadati</taxon>
        <taxon>Bacteroidota</taxon>
        <taxon>Flavobacteriia</taxon>
        <taxon>Flavobacteriales</taxon>
        <taxon>Flavobacteriaceae</taxon>
        <taxon>Flavobacterium</taxon>
    </lineage>
</organism>
<dbReference type="Proteomes" id="UP000216605">
    <property type="component" value="Unassembled WGS sequence"/>
</dbReference>
<dbReference type="RefSeq" id="WP_094412753.1">
    <property type="nucleotide sequence ID" value="NZ_NOXV01000189.1"/>
</dbReference>
<protein>
    <recommendedName>
        <fullName evidence="2">HTH cro/C1-type domain-containing protein</fullName>
    </recommendedName>
</protein>
<proteinExistence type="predicted"/>
<dbReference type="OrthoDB" id="798409at2"/>
<dbReference type="GO" id="GO:0003700">
    <property type="term" value="F:DNA-binding transcription factor activity"/>
    <property type="evidence" value="ECO:0007669"/>
    <property type="project" value="TreeGrafter"/>
</dbReference>
<reference evidence="3 4" key="1">
    <citation type="submission" date="2017-07" db="EMBL/GenBank/DDBJ databases">
        <title>Flavobacterium cyanobacteriorum sp. nov., isolated from cyanobacterial aggregates in a eutrophic lake.</title>
        <authorList>
            <person name="Cai H."/>
        </authorList>
    </citation>
    <scope>NUCLEOTIDE SEQUENCE [LARGE SCALE GENOMIC DNA]</scope>
    <source>
        <strain evidence="3 4">TH021</strain>
    </source>
</reference>
<dbReference type="SMART" id="SM00530">
    <property type="entry name" value="HTH_XRE"/>
    <property type="match status" value="1"/>
</dbReference>
<dbReference type="AlphaFoldDB" id="A0A255ZN28"/>
<dbReference type="GO" id="GO:0005829">
    <property type="term" value="C:cytosol"/>
    <property type="evidence" value="ECO:0007669"/>
    <property type="project" value="TreeGrafter"/>
</dbReference>
<dbReference type="PROSITE" id="PS50943">
    <property type="entry name" value="HTH_CROC1"/>
    <property type="match status" value="1"/>
</dbReference>
<comment type="caution">
    <text evidence="3">The sequence shown here is derived from an EMBL/GenBank/DDBJ whole genome shotgun (WGS) entry which is preliminary data.</text>
</comment>
<dbReference type="SUPFAM" id="SSF47413">
    <property type="entry name" value="lambda repressor-like DNA-binding domains"/>
    <property type="match status" value="1"/>
</dbReference>
<evidence type="ECO:0000256" key="1">
    <source>
        <dbReference type="ARBA" id="ARBA00023125"/>
    </source>
</evidence>
<dbReference type="PANTHER" id="PTHR46797:SF1">
    <property type="entry name" value="METHYLPHOSPHONATE SYNTHASE"/>
    <property type="match status" value="1"/>
</dbReference>
<dbReference type="InterPro" id="IPR010982">
    <property type="entry name" value="Lambda_DNA-bd_dom_sf"/>
</dbReference>
<dbReference type="Gene3D" id="1.10.260.40">
    <property type="entry name" value="lambda repressor-like DNA-binding domains"/>
    <property type="match status" value="1"/>
</dbReference>